<dbReference type="EMBL" id="QRJR01000034">
    <property type="protein sequence ID" value="RHH40386.1"/>
    <property type="molecule type" value="Genomic_DNA"/>
</dbReference>
<protein>
    <submittedName>
        <fullName evidence="1">Uncharacterized protein</fullName>
    </submittedName>
</protein>
<sequence>MKVTIYWKTKHLDPKDIPRIKKKIRDKFNIPDYTTVNGETPCDIKEEDIELLRETENRGFIQIRNK</sequence>
<comment type="caution">
    <text evidence="1">The sequence shown here is derived from an EMBL/GenBank/DDBJ whole genome shotgun (WGS) entry which is preliminary data.</text>
</comment>
<reference evidence="1 2" key="1">
    <citation type="submission" date="2018-08" db="EMBL/GenBank/DDBJ databases">
        <title>A genome reference for cultivated species of the human gut microbiota.</title>
        <authorList>
            <person name="Zou Y."/>
            <person name="Xue W."/>
            <person name="Luo G."/>
        </authorList>
    </citation>
    <scope>NUCLEOTIDE SEQUENCE [LARGE SCALE GENOMIC DNA]</scope>
    <source>
        <strain evidence="1 2">AM17-48</strain>
    </source>
</reference>
<gene>
    <name evidence="1" type="ORF">DW206_22775</name>
</gene>
<dbReference type="Proteomes" id="UP000283329">
    <property type="component" value="Unassembled WGS sequence"/>
</dbReference>
<dbReference type="AlphaFoldDB" id="A0A414WSA2"/>
<accession>A0A414WSA2</accession>
<proteinExistence type="predicted"/>
<evidence type="ECO:0000313" key="2">
    <source>
        <dbReference type="Proteomes" id="UP000283329"/>
    </source>
</evidence>
<organism evidence="1 2">
    <name type="scientific">Bacteroides ovatus</name>
    <dbReference type="NCBI Taxonomy" id="28116"/>
    <lineage>
        <taxon>Bacteria</taxon>
        <taxon>Pseudomonadati</taxon>
        <taxon>Bacteroidota</taxon>
        <taxon>Bacteroidia</taxon>
        <taxon>Bacteroidales</taxon>
        <taxon>Bacteroidaceae</taxon>
        <taxon>Bacteroides</taxon>
    </lineage>
</organism>
<evidence type="ECO:0000313" key="1">
    <source>
        <dbReference type="EMBL" id="RHH40386.1"/>
    </source>
</evidence>
<name>A0A414WSA2_BACOV</name>
<dbReference type="RefSeq" id="WP_118299770.1">
    <property type="nucleotide sequence ID" value="NZ_QRJR01000034.1"/>
</dbReference>